<dbReference type="GO" id="GO:0015833">
    <property type="term" value="P:peptide transport"/>
    <property type="evidence" value="ECO:0007669"/>
    <property type="project" value="TreeGrafter"/>
</dbReference>
<dbReference type="PANTHER" id="PTHR30290">
    <property type="entry name" value="PERIPLASMIC BINDING COMPONENT OF ABC TRANSPORTER"/>
    <property type="match status" value="1"/>
</dbReference>
<dbReference type="InterPro" id="IPR039424">
    <property type="entry name" value="SBP_5"/>
</dbReference>
<dbReference type="Proteomes" id="UP001165092">
    <property type="component" value="Unassembled WGS sequence"/>
</dbReference>
<gene>
    <name evidence="3" type="primary">oppA</name>
    <name evidence="3" type="ORF">Nans01_46730</name>
</gene>
<evidence type="ECO:0000259" key="2">
    <source>
        <dbReference type="Pfam" id="PF00496"/>
    </source>
</evidence>
<dbReference type="InterPro" id="IPR000914">
    <property type="entry name" value="SBP_5_dom"/>
</dbReference>
<dbReference type="GO" id="GO:1904680">
    <property type="term" value="F:peptide transmembrane transporter activity"/>
    <property type="evidence" value="ECO:0007669"/>
    <property type="project" value="TreeGrafter"/>
</dbReference>
<dbReference type="GO" id="GO:0043190">
    <property type="term" value="C:ATP-binding cassette (ABC) transporter complex"/>
    <property type="evidence" value="ECO:0007669"/>
    <property type="project" value="InterPro"/>
</dbReference>
<protein>
    <submittedName>
        <fullName evidence="3">Glutathione ABC transporter substrate-binding protein</fullName>
    </submittedName>
</protein>
<feature type="region of interest" description="Disordered" evidence="1">
    <location>
        <begin position="1"/>
        <end position="55"/>
    </location>
</feature>
<dbReference type="CDD" id="cd08512">
    <property type="entry name" value="PBP2_NikA_DppA_OppA_like_7"/>
    <property type="match status" value="1"/>
</dbReference>
<comment type="caution">
    <text evidence="3">The sequence shown here is derived from an EMBL/GenBank/DDBJ whole genome shotgun (WGS) entry which is preliminary data.</text>
</comment>
<dbReference type="RefSeq" id="WP_285761852.1">
    <property type="nucleotide sequence ID" value="NZ_BSQG01000013.1"/>
</dbReference>
<keyword evidence="4" id="KW-1185">Reference proteome</keyword>
<name>A0A9W6PB52_9ACTN</name>
<evidence type="ECO:0000256" key="1">
    <source>
        <dbReference type="SAM" id="MobiDB-lite"/>
    </source>
</evidence>
<dbReference type="PIRSF" id="PIRSF002741">
    <property type="entry name" value="MppA"/>
    <property type="match status" value="1"/>
</dbReference>
<accession>A0A9W6PB52</accession>
<evidence type="ECO:0000313" key="4">
    <source>
        <dbReference type="Proteomes" id="UP001165092"/>
    </source>
</evidence>
<dbReference type="SUPFAM" id="SSF53850">
    <property type="entry name" value="Periplasmic binding protein-like II"/>
    <property type="match status" value="1"/>
</dbReference>
<sequence>MTSDREDTARSLSSVPEPVATARTARGNAADRPIDDEQKKMTPTEPSPARSRSHRALPLGAAATAATLLVSACSAGGYGTSEADSTTFTYLAPTEVVTEWDPAASYSNELFAFPNIYETLTRYNSETSAVEPLLATEWSRSDDGTTWTFTLREDVTFHSGAPMDATAVKDAIERTIDKGSGAAYLWDPVESISAPDASTVEFELSYAAPLDLISSASYGAYVYEIPSSDEDFEAVSFGTGPYTVESWRPGDENELALTQYADYWKGWEGPHYEKVLYRVVSQPSTAAQLMESGQAHYVQSMPAQLLDGLRDDDTVTVTDTTSWQNLFGLLNTEKAPLNDPLVRRAVAHAIDYAELIDTSEGVFVESDGVIPEGLLGHQDDAGLLGHDPGAAEELLREAGYGDGEQLSLELTYTEGDEDIATMVSLMQSQLADVGVELGVEALPWDSAQWPRALEADPEDRQDILLMYWWPDDPQPISWYQNLFRTEEESVFNLAYYSNPELDALIDDVGAVTATDEDGAAQMYRQMQEILVEDSPALFLGTRRYLRAVSTGVGGFVDNPMYANVAFVHDYTPA</sequence>
<dbReference type="InterPro" id="IPR030678">
    <property type="entry name" value="Peptide/Ni-bd"/>
</dbReference>
<dbReference type="Gene3D" id="3.40.190.10">
    <property type="entry name" value="Periplasmic binding protein-like II"/>
    <property type="match status" value="1"/>
</dbReference>
<proteinExistence type="predicted"/>
<dbReference type="GO" id="GO:0042597">
    <property type="term" value="C:periplasmic space"/>
    <property type="evidence" value="ECO:0007669"/>
    <property type="project" value="UniProtKB-ARBA"/>
</dbReference>
<reference evidence="3" key="1">
    <citation type="submission" date="2023-02" db="EMBL/GenBank/DDBJ databases">
        <title>Nocardiopsis ansamitocini NBRC 112285.</title>
        <authorList>
            <person name="Ichikawa N."/>
            <person name="Sato H."/>
            <person name="Tonouchi N."/>
        </authorList>
    </citation>
    <scope>NUCLEOTIDE SEQUENCE</scope>
    <source>
        <strain evidence="3">NBRC 112285</strain>
    </source>
</reference>
<organism evidence="3 4">
    <name type="scientific">Nocardiopsis ansamitocini</name>
    <dbReference type="NCBI Taxonomy" id="1670832"/>
    <lineage>
        <taxon>Bacteria</taxon>
        <taxon>Bacillati</taxon>
        <taxon>Actinomycetota</taxon>
        <taxon>Actinomycetes</taxon>
        <taxon>Streptosporangiales</taxon>
        <taxon>Nocardiopsidaceae</taxon>
        <taxon>Nocardiopsis</taxon>
    </lineage>
</organism>
<evidence type="ECO:0000313" key="3">
    <source>
        <dbReference type="EMBL" id="GLU50322.1"/>
    </source>
</evidence>
<dbReference type="Pfam" id="PF00496">
    <property type="entry name" value="SBP_bac_5"/>
    <property type="match status" value="1"/>
</dbReference>
<feature type="compositionally biased region" description="Basic and acidic residues" evidence="1">
    <location>
        <begin position="32"/>
        <end position="42"/>
    </location>
</feature>
<feature type="domain" description="Solute-binding protein family 5" evidence="2">
    <location>
        <begin position="130"/>
        <end position="485"/>
    </location>
</feature>
<dbReference type="EMBL" id="BSQG01000013">
    <property type="protein sequence ID" value="GLU50322.1"/>
    <property type="molecule type" value="Genomic_DNA"/>
</dbReference>
<dbReference type="AlphaFoldDB" id="A0A9W6PB52"/>
<dbReference type="Gene3D" id="3.10.105.10">
    <property type="entry name" value="Dipeptide-binding Protein, Domain 3"/>
    <property type="match status" value="1"/>
</dbReference>